<dbReference type="Proteomes" id="UP000828941">
    <property type="component" value="Chromosome 3"/>
</dbReference>
<proteinExistence type="predicted"/>
<dbReference type="EMBL" id="CM039428">
    <property type="protein sequence ID" value="KAI4352828.1"/>
    <property type="molecule type" value="Genomic_DNA"/>
</dbReference>
<reference evidence="1 2" key="1">
    <citation type="journal article" date="2022" name="DNA Res.">
        <title>Chromosomal-level genome assembly of the orchid tree Bauhinia variegata (Leguminosae; Cercidoideae) supports the allotetraploid origin hypothesis of Bauhinia.</title>
        <authorList>
            <person name="Zhong Y."/>
            <person name="Chen Y."/>
            <person name="Zheng D."/>
            <person name="Pang J."/>
            <person name="Liu Y."/>
            <person name="Luo S."/>
            <person name="Meng S."/>
            <person name="Qian L."/>
            <person name="Wei D."/>
            <person name="Dai S."/>
            <person name="Zhou R."/>
        </authorList>
    </citation>
    <scope>NUCLEOTIDE SEQUENCE [LARGE SCALE GENOMIC DNA]</scope>
    <source>
        <strain evidence="1">BV-YZ2020</strain>
    </source>
</reference>
<protein>
    <submittedName>
        <fullName evidence="1">Uncharacterized protein</fullName>
    </submittedName>
</protein>
<sequence>MRFIFLLSHKKLSFRDISKEYPFAQPHRQNHLRTFVDATIKLVRDRGLDHAVEREKNLMPLVNLKDFIKREPSKSLPISVIADNRESLKIPIRPIDFIRKFPSVFEEFLPGGIGIHPHIRLTPEIINLDAEEQLVYQSDSYKQQAADRLLKLLMISRIRKIPLKTIEHLKWDLGLPQDYLKSIIPEFPDYFQIVCGKDCSPGLEDKRALELVCWSNELAISVMEKKVMNGGLSNEKGKPIAFPMQFSTGFEMDKKFKKCLDGWQKLPYISPYENAIHLSPTSDESDKWVVAVLHEILHILVPKKTEKENVLLLGECLGLRSRFKRALLHHPGIFYLSSKIGTYTVVLREGYKRGSLIESHPMMTLRSQYVHLVNTVKEDSKTTKVEGTSTQQEPKAKDPEGISEEDGLNSGVKDEGELFDSSDAESEDASSNDYDDDEEQTQRRTRRTAANCRDRTGRKMNSDVKKPFRNSERGLSAGKVTPRTKENIQSEDSKRKEKRGKHKDIKASQQRSKSPKSIDRLLTSKKSPI</sequence>
<keyword evidence="2" id="KW-1185">Reference proteome</keyword>
<accession>A0ACB9PWG7</accession>
<gene>
    <name evidence="1" type="ORF">L6164_007043</name>
</gene>
<evidence type="ECO:0000313" key="2">
    <source>
        <dbReference type="Proteomes" id="UP000828941"/>
    </source>
</evidence>
<organism evidence="1 2">
    <name type="scientific">Bauhinia variegata</name>
    <name type="common">Purple orchid tree</name>
    <name type="synonym">Phanera variegata</name>
    <dbReference type="NCBI Taxonomy" id="167791"/>
    <lineage>
        <taxon>Eukaryota</taxon>
        <taxon>Viridiplantae</taxon>
        <taxon>Streptophyta</taxon>
        <taxon>Embryophyta</taxon>
        <taxon>Tracheophyta</taxon>
        <taxon>Spermatophyta</taxon>
        <taxon>Magnoliopsida</taxon>
        <taxon>eudicotyledons</taxon>
        <taxon>Gunneridae</taxon>
        <taxon>Pentapetalae</taxon>
        <taxon>rosids</taxon>
        <taxon>fabids</taxon>
        <taxon>Fabales</taxon>
        <taxon>Fabaceae</taxon>
        <taxon>Cercidoideae</taxon>
        <taxon>Cercideae</taxon>
        <taxon>Bauhiniinae</taxon>
        <taxon>Bauhinia</taxon>
    </lineage>
</organism>
<name>A0ACB9PWG7_BAUVA</name>
<evidence type="ECO:0000313" key="1">
    <source>
        <dbReference type="EMBL" id="KAI4352828.1"/>
    </source>
</evidence>
<comment type="caution">
    <text evidence="1">The sequence shown here is derived from an EMBL/GenBank/DDBJ whole genome shotgun (WGS) entry which is preliminary data.</text>
</comment>